<evidence type="ECO:0000313" key="3">
    <source>
        <dbReference type="Proteomes" id="UP000027393"/>
    </source>
</evidence>
<keyword evidence="3" id="KW-1185">Reference proteome</keyword>
<sequence>MQLHELFWFFIGFVAAFIVIHSARSIAYAVAAFFTLLIVLRIMGVNII</sequence>
<dbReference type="Proteomes" id="UP000027393">
    <property type="component" value="Segment"/>
</dbReference>
<dbReference type="KEGG" id="vg:20283739"/>
<accession>A0A068CBH2</accession>
<keyword evidence="1" id="KW-1133">Transmembrane helix</keyword>
<gene>
    <name evidence="2" type="ORF">BPABA14_00500</name>
</gene>
<evidence type="ECO:0000313" key="2">
    <source>
        <dbReference type="EMBL" id="AID17964.1"/>
    </source>
</evidence>
<reference evidence="2 3" key="1">
    <citation type="submission" date="2014-05" db="EMBL/GenBank/DDBJ databases">
        <title>Complete Genome Sequence of the Acinetobacter phage YMC/13/01/C62.</title>
        <authorList>
            <person name="Jeon J."/>
            <person name="Yong D."/>
            <person name="Lee K."/>
        </authorList>
    </citation>
    <scope>NUCLEOTIDE SEQUENCE [LARGE SCALE GENOMIC DNA]</scope>
</reference>
<dbReference type="GeneID" id="20283739"/>
<feature type="transmembrane region" description="Helical" evidence="1">
    <location>
        <begin position="6"/>
        <end position="39"/>
    </location>
</feature>
<evidence type="ECO:0000256" key="1">
    <source>
        <dbReference type="SAM" id="Phobius"/>
    </source>
</evidence>
<protein>
    <submittedName>
        <fullName evidence="2">Uncharacterized protein</fullName>
    </submittedName>
</protein>
<name>A0A068CBH2_9CAUD</name>
<organism evidence="2 3">
    <name type="scientific">Acinetobacter phage YMC-13-01-C62</name>
    <dbReference type="NCBI Taxonomy" id="1505225"/>
    <lineage>
        <taxon>Viruses</taxon>
        <taxon>Duplodnaviria</taxon>
        <taxon>Heunggongvirae</taxon>
        <taxon>Uroviricota</taxon>
        <taxon>Caudoviricetes</taxon>
        <taxon>Obolenskvirus</taxon>
        <taxon>Obolenskvirus AbC62</taxon>
    </lineage>
</organism>
<proteinExistence type="predicted"/>
<dbReference type="RefSeq" id="YP_009055471.1">
    <property type="nucleotide sequence ID" value="NC_024785.1"/>
</dbReference>
<dbReference type="EMBL" id="KJ817802">
    <property type="protein sequence ID" value="AID17964.1"/>
    <property type="molecule type" value="Genomic_DNA"/>
</dbReference>
<keyword evidence="1" id="KW-0472">Membrane</keyword>
<keyword evidence="1" id="KW-0812">Transmembrane</keyword>